<evidence type="ECO:0000256" key="1">
    <source>
        <dbReference type="SAM" id="MobiDB-lite"/>
    </source>
</evidence>
<accession>A0A8S5VD99</accession>
<sequence length="38" mass="4152">MPLELVTADRPGKSLSLSGGRSPSPDDGMSRNRILRKR</sequence>
<reference evidence="2" key="1">
    <citation type="journal article" date="2021" name="Proc. Natl. Acad. Sci. U.S.A.">
        <title>A Catalog of Tens of Thousands of Viruses from Human Metagenomes Reveals Hidden Associations with Chronic Diseases.</title>
        <authorList>
            <person name="Tisza M.J."/>
            <person name="Buck C.B."/>
        </authorList>
    </citation>
    <scope>NUCLEOTIDE SEQUENCE</scope>
    <source>
        <strain evidence="2">CtGa111</strain>
    </source>
</reference>
<feature type="compositionally biased region" description="Low complexity" evidence="1">
    <location>
        <begin position="13"/>
        <end position="27"/>
    </location>
</feature>
<feature type="region of interest" description="Disordered" evidence="1">
    <location>
        <begin position="1"/>
        <end position="38"/>
    </location>
</feature>
<organism evidence="2">
    <name type="scientific">Siphoviridae sp. ctGa111</name>
    <dbReference type="NCBI Taxonomy" id="2825413"/>
    <lineage>
        <taxon>Viruses</taxon>
        <taxon>Duplodnaviria</taxon>
        <taxon>Heunggongvirae</taxon>
        <taxon>Uroviricota</taxon>
        <taxon>Caudoviricetes</taxon>
    </lineage>
</organism>
<dbReference type="EMBL" id="BK016245">
    <property type="protein sequence ID" value="DAG04761.1"/>
    <property type="molecule type" value="Genomic_DNA"/>
</dbReference>
<proteinExistence type="predicted"/>
<name>A0A8S5VD99_9CAUD</name>
<protein>
    <submittedName>
        <fullName evidence="2">Uncharacterized protein</fullName>
    </submittedName>
</protein>
<evidence type="ECO:0000313" key="2">
    <source>
        <dbReference type="EMBL" id="DAG04761.1"/>
    </source>
</evidence>